<dbReference type="PANTHER" id="PTHR30160:SF22">
    <property type="entry name" value="LIPOPOLYSACCHARIDE CORE BIOSYNTHESIS PROTEIN"/>
    <property type="match status" value="1"/>
</dbReference>
<dbReference type="EMBL" id="PYLS01000005">
    <property type="protein sequence ID" value="PST83523.1"/>
    <property type="molecule type" value="Genomic_DNA"/>
</dbReference>
<sequence length="340" mass="37417">MQRPGTLVIFRFSAMGDVAMVASVLREFSAAYPDTKLIMVSREAFASFFSGIRSVQFHGLQPKGKHKGFYGLFKLAKELSTLAPDAVADLHDNIRSRTLSLLLRARGIRICRLNKGRREKAALTRESNKKLVPLKPTTERYADVFRKLGFPFSLSHRLERNPLPLPTGFSLPAGKKLVGIAPFAQHVFKVYPPVSMQAVIAALSARGYQLYVFGGGKEEQEQALAWEKAYPAAVSLIGRFNLSEELAVMSNLDLMLTMDSAGMHMASLCGVPVVSVWGPTHPFAGFLGYGQLLSDCIQPDHPGRPNSIYGNKPCYCGHLSCMELISPEEIVSKIVTKLES</sequence>
<dbReference type="OrthoDB" id="9768048at2"/>
<dbReference type="Pfam" id="PF01075">
    <property type="entry name" value="Glyco_transf_9"/>
    <property type="match status" value="1"/>
</dbReference>
<organism evidence="3 4">
    <name type="scientific">Pedobacter yulinensis</name>
    <dbReference type="NCBI Taxonomy" id="2126353"/>
    <lineage>
        <taxon>Bacteria</taxon>
        <taxon>Pseudomonadati</taxon>
        <taxon>Bacteroidota</taxon>
        <taxon>Sphingobacteriia</taxon>
        <taxon>Sphingobacteriales</taxon>
        <taxon>Sphingobacteriaceae</taxon>
        <taxon>Pedobacter</taxon>
    </lineage>
</organism>
<gene>
    <name evidence="3" type="ORF">C7T94_13295</name>
</gene>
<evidence type="ECO:0000313" key="4">
    <source>
        <dbReference type="Proteomes" id="UP000240912"/>
    </source>
</evidence>
<comment type="caution">
    <text evidence="3">The sequence shown here is derived from an EMBL/GenBank/DDBJ whole genome shotgun (WGS) entry which is preliminary data.</text>
</comment>
<evidence type="ECO:0000256" key="2">
    <source>
        <dbReference type="ARBA" id="ARBA00022679"/>
    </source>
</evidence>
<evidence type="ECO:0000313" key="3">
    <source>
        <dbReference type="EMBL" id="PST83523.1"/>
    </source>
</evidence>
<dbReference type="RefSeq" id="WP_107215784.1">
    <property type="nucleotide sequence ID" value="NZ_KZ686269.1"/>
</dbReference>
<proteinExistence type="predicted"/>
<dbReference type="GO" id="GO:0005829">
    <property type="term" value="C:cytosol"/>
    <property type="evidence" value="ECO:0007669"/>
    <property type="project" value="TreeGrafter"/>
</dbReference>
<evidence type="ECO:0000256" key="1">
    <source>
        <dbReference type="ARBA" id="ARBA00022676"/>
    </source>
</evidence>
<dbReference type="PANTHER" id="PTHR30160">
    <property type="entry name" value="TETRAACYLDISACCHARIDE 4'-KINASE-RELATED"/>
    <property type="match status" value="1"/>
</dbReference>
<dbReference type="GO" id="GO:0009244">
    <property type="term" value="P:lipopolysaccharide core region biosynthetic process"/>
    <property type="evidence" value="ECO:0007669"/>
    <property type="project" value="TreeGrafter"/>
</dbReference>
<dbReference type="Gene3D" id="3.40.50.2000">
    <property type="entry name" value="Glycogen Phosphorylase B"/>
    <property type="match status" value="2"/>
</dbReference>
<dbReference type="InterPro" id="IPR002201">
    <property type="entry name" value="Glyco_trans_9"/>
</dbReference>
<keyword evidence="2 3" id="KW-0808">Transferase</keyword>
<name>A0A2T3HM82_9SPHI</name>
<dbReference type="CDD" id="cd03789">
    <property type="entry name" value="GT9_LPS_heptosyltransferase"/>
    <property type="match status" value="1"/>
</dbReference>
<keyword evidence="4" id="KW-1185">Reference proteome</keyword>
<keyword evidence="1" id="KW-0328">Glycosyltransferase</keyword>
<dbReference type="GO" id="GO:0008713">
    <property type="term" value="F:ADP-heptose-lipopolysaccharide heptosyltransferase activity"/>
    <property type="evidence" value="ECO:0007669"/>
    <property type="project" value="TreeGrafter"/>
</dbReference>
<dbReference type="AlphaFoldDB" id="A0A2T3HM82"/>
<dbReference type="Proteomes" id="UP000240912">
    <property type="component" value="Unassembled WGS sequence"/>
</dbReference>
<accession>A0A2T3HM82</accession>
<protein>
    <submittedName>
        <fullName evidence="3">Heptosyltransferase</fullName>
    </submittedName>
</protein>
<reference evidence="3 4" key="1">
    <citation type="submission" date="2018-03" db="EMBL/GenBank/DDBJ databases">
        <authorList>
            <person name="Keele B.F."/>
        </authorList>
    </citation>
    <scope>NUCLEOTIDE SEQUENCE [LARGE SCALE GENOMIC DNA]</scope>
    <source>
        <strain evidence="3 4">YL28-9</strain>
    </source>
</reference>
<dbReference type="SUPFAM" id="SSF53756">
    <property type="entry name" value="UDP-Glycosyltransferase/glycogen phosphorylase"/>
    <property type="match status" value="1"/>
</dbReference>
<dbReference type="InterPro" id="IPR051199">
    <property type="entry name" value="LPS_LOS_Heptosyltrfase"/>
</dbReference>